<dbReference type="CDD" id="cd01949">
    <property type="entry name" value="GGDEF"/>
    <property type="match status" value="1"/>
</dbReference>
<dbReference type="NCBIfam" id="TIGR00254">
    <property type="entry name" value="GGDEF"/>
    <property type="match status" value="1"/>
</dbReference>
<dbReference type="InterPro" id="IPR035919">
    <property type="entry name" value="EAL_sf"/>
</dbReference>
<dbReference type="InterPro" id="IPR043128">
    <property type="entry name" value="Rev_trsase/Diguanyl_cyclase"/>
</dbReference>
<keyword evidence="4" id="KW-1185">Reference proteome</keyword>
<evidence type="ECO:0000313" key="3">
    <source>
        <dbReference type="EMBL" id="MCF4143127.1"/>
    </source>
</evidence>
<dbReference type="CDD" id="cd01948">
    <property type="entry name" value="EAL"/>
    <property type="match status" value="1"/>
</dbReference>
<dbReference type="SUPFAM" id="SSF54631">
    <property type="entry name" value="CBS-domain pair"/>
    <property type="match status" value="1"/>
</dbReference>
<dbReference type="PROSITE" id="PS50883">
    <property type="entry name" value="EAL"/>
    <property type="match status" value="1"/>
</dbReference>
<evidence type="ECO:0000259" key="2">
    <source>
        <dbReference type="PROSITE" id="PS50887"/>
    </source>
</evidence>
<dbReference type="EMBL" id="JAKGUD010000011">
    <property type="protein sequence ID" value="MCF4143127.1"/>
    <property type="molecule type" value="Genomic_DNA"/>
</dbReference>
<dbReference type="Pfam" id="PF00990">
    <property type="entry name" value="GGDEF"/>
    <property type="match status" value="1"/>
</dbReference>
<dbReference type="PANTHER" id="PTHR33121">
    <property type="entry name" value="CYCLIC DI-GMP PHOSPHODIESTERASE PDEF"/>
    <property type="match status" value="1"/>
</dbReference>
<dbReference type="Pfam" id="PF00563">
    <property type="entry name" value="EAL"/>
    <property type="match status" value="1"/>
</dbReference>
<proteinExistence type="predicted"/>
<accession>A0ABS9EPK4</accession>
<dbReference type="Gene3D" id="3.20.20.450">
    <property type="entry name" value="EAL domain"/>
    <property type="match status" value="1"/>
</dbReference>
<protein>
    <submittedName>
        <fullName evidence="3">EAL and GGDEF domain-containing protein</fullName>
    </submittedName>
</protein>
<organism evidence="3 4">
    <name type="scientific">Dethiosulfovibrio marinus</name>
    <dbReference type="NCBI Taxonomy" id="133532"/>
    <lineage>
        <taxon>Bacteria</taxon>
        <taxon>Thermotogati</taxon>
        <taxon>Synergistota</taxon>
        <taxon>Synergistia</taxon>
        <taxon>Synergistales</taxon>
        <taxon>Dethiosulfovibrionaceae</taxon>
        <taxon>Dethiosulfovibrio</taxon>
    </lineage>
</organism>
<dbReference type="PANTHER" id="PTHR33121:SF76">
    <property type="entry name" value="SIGNALING PROTEIN"/>
    <property type="match status" value="1"/>
</dbReference>
<dbReference type="SUPFAM" id="SSF55073">
    <property type="entry name" value="Nucleotide cyclase"/>
    <property type="match status" value="1"/>
</dbReference>
<dbReference type="InterPro" id="IPR050706">
    <property type="entry name" value="Cyclic-di-GMP_PDE-like"/>
</dbReference>
<dbReference type="Gene3D" id="3.30.70.270">
    <property type="match status" value="1"/>
</dbReference>
<name>A0ABS9EPK4_9BACT</name>
<dbReference type="InterPro" id="IPR000160">
    <property type="entry name" value="GGDEF_dom"/>
</dbReference>
<comment type="caution">
    <text evidence="3">The sequence shown here is derived from an EMBL/GenBank/DDBJ whole genome shotgun (WGS) entry which is preliminary data.</text>
</comment>
<dbReference type="Proteomes" id="UP001200430">
    <property type="component" value="Unassembled WGS sequence"/>
</dbReference>
<gene>
    <name evidence="3" type="ORF">L2W38_09915</name>
</gene>
<evidence type="ECO:0000313" key="4">
    <source>
        <dbReference type="Proteomes" id="UP001200430"/>
    </source>
</evidence>
<dbReference type="SMART" id="SM00267">
    <property type="entry name" value="GGDEF"/>
    <property type="match status" value="1"/>
</dbReference>
<dbReference type="SUPFAM" id="SSF141868">
    <property type="entry name" value="EAL domain-like"/>
    <property type="match status" value="1"/>
</dbReference>
<feature type="domain" description="GGDEF" evidence="2">
    <location>
        <begin position="438"/>
        <end position="596"/>
    </location>
</feature>
<dbReference type="InterPro" id="IPR029787">
    <property type="entry name" value="Nucleotide_cyclase"/>
</dbReference>
<dbReference type="PROSITE" id="PS50887">
    <property type="entry name" value="GGDEF"/>
    <property type="match status" value="1"/>
</dbReference>
<reference evidence="3 4" key="1">
    <citation type="submission" date="2022-01" db="EMBL/GenBank/DDBJ databases">
        <title>Dethiosulfovibrio faecalis sp. nov., a novel proteolytic, non-sulfur-reducing bacterium isolated from a marine aquaculture solid waste bioreactor.</title>
        <authorList>
            <person name="Grabowski S."/>
            <person name="Apolinario E."/>
            <person name="Schneider N."/>
            <person name="Marshall C.W."/>
            <person name="Sowers K.R."/>
        </authorList>
    </citation>
    <scope>NUCLEOTIDE SEQUENCE [LARGE SCALE GENOMIC DNA]</scope>
    <source>
        <strain evidence="3 4">DSM 12537</strain>
    </source>
</reference>
<dbReference type="RefSeq" id="WP_236099832.1">
    <property type="nucleotide sequence ID" value="NZ_JAKGUD010000011.1"/>
</dbReference>
<dbReference type="Gene3D" id="3.10.580.10">
    <property type="entry name" value="CBS-domain"/>
    <property type="match status" value="1"/>
</dbReference>
<dbReference type="InterPro" id="IPR046342">
    <property type="entry name" value="CBS_dom_sf"/>
</dbReference>
<dbReference type="InterPro" id="IPR001633">
    <property type="entry name" value="EAL_dom"/>
</dbReference>
<evidence type="ECO:0000259" key="1">
    <source>
        <dbReference type="PROSITE" id="PS50883"/>
    </source>
</evidence>
<feature type="domain" description="EAL" evidence="1">
    <location>
        <begin position="8"/>
        <end position="258"/>
    </location>
</feature>
<sequence>MSGATILEVFPSYALEEILRRDGVKTVFQPVVDLFGAKIWGYEALSRGIPPMDSPTELFDAADRFGKLWELEQMCRDRAMDRMSSVIDSEDKRFFINVTPTVFLDDRFPESFNGFVVERCDISASRVVIELTEREEVSDYGKLSRRVEGMKEQGFRIAIDDMGSGHSGLLMLASCIPDYIKLDMGLVRDIHEEPRKQHIVRSLIGLASQVESRIVAEGVETWEELETLMRLGIRFVQGFLFALPSEGPAELSDEFRERVQSIWKELQQREGENLDGLLSLTTRAKAMQKNECSCKELWYLMKNTAEFDHVVVLDGAKPVGLITRNDFAAKMGGAYGFHLFQNRPIEEAAKRNFLSVSHSCSVRLLSRLAMERCPEDIYDPVAVVDARGGYLGTVTMKQVIARSAEIEVRQALTCNPLSGLPGNQDIQRWISCAQQGGGAFSLIYADLDRFKEYNDTYGFVEGDELIKLTASVLQEGLMELGCRAMVGHVGGDDFVAVISGPLPEDYLDAICREFDRRKLVHFKDEDVRTGGYSSTDRKGEVCRVPLVTLSLAVLDSDRLGDSLHPARIAEIAASLKHMAKRRTSELGKSAWVQERRSYSTSEG</sequence>
<dbReference type="SMART" id="SM00052">
    <property type="entry name" value="EAL"/>
    <property type="match status" value="1"/>
</dbReference>